<evidence type="ECO:0000313" key="5">
    <source>
        <dbReference type="Proteomes" id="UP000032027"/>
    </source>
</evidence>
<dbReference type="PANTHER" id="PTHR43343:SF3">
    <property type="entry name" value="PROTEASE DO-LIKE 8, CHLOROPLASTIC"/>
    <property type="match status" value="1"/>
</dbReference>
<proteinExistence type="predicted"/>
<evidence type="ECO:0000313" key="4">
    <source>
        <dbReference type="EMBL" id="AJM91594.1"/>
    </source>
</evidence>
<keyword evidence="1" id="KW-0645">Protease</keyword>
<accession>A0A0C5BTU6</accession>
<dbReference type="SUPFAM" id="SSF50494">
    <property type="entry name" value="Trypsin-like serine proteases"/>
    <property type="match status" value="1"/>
</dbReference>
<dbReference type="SUPFAM" id="SSF50156">
    <property type="entry name" value="PDZ domain-like"/>
    <property type="match status" value="1"/>
</dbReference>
<keyword evidence="4" id="KW-0560">Oxidoreductase</keyword>
<dbReference type="Gene3D" id="2.30.42.10">
    <property type="match status" value="1"/>
</dbReference>
<feature type="domain" description="PDZ" evidence="3">
    <location>
        <begin position="261"/>
        <end position="359"/>
    </location>
</feature>
<dbReference type="CDD" id="cd06779">
    <property type="entry name" value="cpPDZ_Deg_HtrA-like"/>
    <property type="match status" value="1"/>
</dbReference>
<evidence type="ECO:0000259" key="3">
    <source>
        <dbReference type="SMART" id="SM00228"/>
    </source>
</evidence>
<dbReference type="SMART" id="SM00228">
    <property type="entry name" value="PDZ"/>
    <property type="match status" value="1"/>
</dbReference>
<dbReference type="RefSeq" id="WP_148702579.1">
    <property type="nucleotide sequence ID" value="NZ_CP010868.1"/>
</dbReference>
<dbReference type="GO" id="GO:0004252">
    <property type="term" value="F:serine-type endopeptidase activity"/>
    <property type="evidence" value="ECO:0007669"/>
    <property type="project" value="InterPro"/>
</dbReference>
<dbReference type="InterPro" id="IPR001478">
    <property type="entry name" value="PDZ"/>
</dbReference>
<evidence type="ECO:0000256" key="1">
    <source>
        <dbReference type="ARBA" id="ARBA00022670"/>
    </source>
</evidence>
<protein>
    <submittedName>
        <fullName evidence="4">2-alkenal reductase</fullName>
        <ecNumber evidence="4">1.3.1.74</ecNumber>
    </submittedName>
</protein>
<dbReference type="PATRIC" id="fig|1582439.9.peg.381"/>
<dbReference type="Proteomes" id="UP000032027">
    <property type="component" value="Chromosome"/>
</dbReference>
<dbReference type="Pfam" id="PF13180">
    <property type="entry name" value="PDZ_2"/>
    <property type="match status" value="1"/>
</dbReference>
<reference evidence="4 5" key="3">
    <citation type="journal article" date="2019" name="Int. J. Syst. Evol. Microbiol.">
        <title>Nitrosopumilus adriaticus sp. nov. and Nitrosopumilus piranensis sp. nov., two ammonia-oxidizing archaea from the Adriatic Sea and members of the class Nitrososphaeria.</title>
        <authorList>
            <person name="Bayer B."/>
            <person name="Vojvoda J."/>
            <person name="Reinthaler T."/>
            <person name="Reyes C."/>
            <person name="Pinto M."/>
            <person name="Herndl G.J."/>
        </authorList>
    </citation>
    <scope>NUCLEOTIDE SEQUENCE [LARGE SCALE GENOMIC DNA]</scope>
    <source>
        <strain evidence="4 5">D3C</strain>
    </source>
</reference>
<dbReference type="InterPro" id="IPR009003">
    <property type="entry name" value="Peptidase_S1_PA"/>
</dbReference>
<evidence type="ECO:0000256" key="2">
    <source>
        <dbReference type="ARBA" id="ARBA00022801"/>
    </source>
</evidence>
<name>A0A0C5BTU6_9ARCH</name>
<dbReference type="KEGG" id="nid:NPIRD3C_0378"/>
<dbReference type="EMBL" id="CP010868">
    <property type="protein sequence ID" value="AJM91594.1"/>
    <property type="molecule type" value="Genomic_DNA"/>
</dbReference>
<dbReference type="PANTHER" id="PTHR43343">
    <property type="entry name" value="PEPTIDASE S12"/>
    <property type="match status" value="1"/>
</dbReference>
<dbReference type="Gene3D" id="2.40.10.120">
    <property type="match status" value="1"/>
</dbReference>
<dbReference type="InterPro" id="IPR036034">
    <property type="entry name" value="PDZ_sf"/>
</dbReference>
<dbReference type="GeneID" id="41599541"/>
<dbReference type="PRINTS" id="PR00834">
    <property type="entry name" value="PROTEASES2C"/>
</dbReference>
<keyword evidence="5" id="KW-1185">Reference proteome</keyword>
<keyword evidence="2" id="KW-0378">Hydrolase</keyword>
<dbReference type="OrthoDB" id="350578at2157"/>
<reference evidence="5" key="1">
    <citation type="submission" date="2015-02" db="EMBL/GenBank/DDBJ databases">
        <title>Characterization of two novel Thaumarchaeota isolated from the Northern Adriatic Sea.</title>
        <authorList>
            <person name="Bayer B."/>
            <person name="Vojvoda J."/>
            <person name="Offre P."/>
            <person name="Srivastava A."/>
            <person name="Elisabeth N."/>
            <person name="Garcia J.A.L."/>
            <person name="Schleper C."/>
            <person name="Herndl G.J."/>
        </authorList>
    </citation>
    <scope>NUCLEOTIDE SEQUENCE [LARGE SCALE GENOMIC DNA]</scope>
    <source>
        <strain evidence="5">D3C</strain>
    </source>
</reference>
<dbReference type="GO" id="GO:0032440">
    <property type="term" value="F:2-alkenal reductase [NAD(P)H] activity"/>
    <property type="evidence" value="ECO:0007669"/>
    <property type="project" value="UniProtKB-EC"/>
</dbReference>
<dbReference type="STRING" id="1582439.NPIRD3C_0378"/>
<reference evidence="4 5" key="2">
    <citation type="journal article" date="2016" name="ISME J.">
        <title>Physiological and genomic characterization of two novel marine thaumarchaeal strains indicates niche differentiation.</title>
        <authorList>
            <person name="Bayer B."/>
            <person name="Vojvoda J."/>
            <person name="Offre P."/>
            <person name="Alves R.J."/>
            <person name="Elisabeth N.H."/>
            <person name="Garcia J.A."/>
            <person name="Volland J.M."/>
            <person name="Srivastava A."/>
            <person name="Schleper C."/>
            <person name="Herndl G.J."/>
        </authorList>
    </citation>
    <scope>NUCLEOTIDE SEQUENCE [LARGE SCALE GENOMIC DNA]</scope>
    <source>
        <strain evidence="4 5">D3C</strain>
    </source>
</reference>
<organism evidence="4 5">
    <name type="scientific">Nitrosopumilus piranensis</name>
    <dbReference type="NCBI Taxonomy" id="1582439"/>
    <lineage>
        <taxon>Archaea</taxon>
        <taxon>Nitrososphaerota</taxon>
        <taxon>Nitrososphaeria</taxon>
        <taxon>Nitrosopumilales</taxon>
        <taxon>Nitrosopumilaceae</taxon>
        <taxon>Nitrosopumilus</taxon>
    </lineage>
</organism>
<dbReference type="AlphaFoldDB" id="A0A0C5BTU6"/>
<dbReference type="HOGENOM" id="CLU_020120_2_0_2"/>
<sequence>MLRNNSKVLLGGVVFSVVLLLGVSVAFLSPVLAQNNSYSSENLQNDFESAKNFSLVEIFERSEFGVVSIAVAKTSPHGDSNGVGSGFVFDKEGHIITNNHVVRDAKKIDITFTDGTSYRAKVVGTDPYADIAVLKINVNSEKLYPLPIGNSSKLKVGEPITAIGNPFGLSGSMTSGIVSQLGRLLPSGVGFSIPDVIQTDTAINPGNSGGPLLNMMGEVVGVNTAIYSSDGSFSGVGFSIPSNVILKIVPVLIKDGEFHHPWVGISSANITPDLAELLNLKDAKGVQIMTVVKDSPANKAGLKGSSETAVYDEVEYTVGGDIILSVDGKEVRKIDDILTHLQREKNVGDTLNLGILRDGKAINVILTLEPRPES</sequence>
<dbReference type="InterPro" id="IPR051201">
    <property type="entry name" value="Chloro_Bact_Ser_Proteases"/>
</dbReference>
<dbReference type="GO" id="GO:0006508">
    <property type="term" value="P:proteolysis"/>
    <property type="evidence" value="ECO:0007669"/>
    <property type="project" value="UniProtKB-KW"/>
</dbReference>
<dbReference type="Pfam" id="PF13365">
    <property type="entry name" value="Trypsin_2"/>
    <property type="match status" value="1"/>
</dbReference>
<dbReference type="InterPro" id="IPR001940">
    <property type="entry name" value="Peptidase_S1C"/>
</dbReference>
<gene>
    <name evidence="4" type="ORF">NPIRD3C_0378</name>
</gene>
<dbReference type="EC" id="1.3.1.74" evidence="4"/>